<dbReference type="InterPro" id="IPR050570">
    <property type="entry name" value="Cell_wall_metabolism_enzyme"/>
</dbReference>
<feature type="region of interest" description="Disordered" evidence="1">
    <location>
        <begin position="53"/>
        <end position="73"/>
    </location>
</feature>
<dbReference type="Gene3D" id="3.10.350.10">
    <property type="entry name" value="LysM domain"/>
    <property type="match status" value="2"/>
</dbReference>
<dbReference type="SUPFAM" id="SSF51261">
    <property type="entry name" value="Duplicated hybrid motif"/>
    <property type="match status" value="1"/>
</dbReference>
<organism evidence="4 5">
    <name type="scientific">Thermanaerothrix solaris</name>
    <dbReference type="NCBI Taxonomy" id="3058434"/>
    <lineage>
        <taxon>Bacteria</taxon>
        <taxon>Bacillati</taxon>
        <taxon>Chloroflexota</taxon>
        <taxon>Anaerolineae</taxon>
        <taxon>Anaerolineales</taxon>
        <taxon>Anaerolineaceae</taxon>
        <taxon>Thermanaerothrix</taxon>
    </lineage>
</organism>
<evidence type="ECO:0000313" key="4">
    <source>
        <dbReference type="EMBL" id="MDT8899288.1"/>
    </source>
</evidence>
<dbReference type="SUPFAM" id="SSF54106">
    <property type="entry name" value="LysM domain"/>
    <property type="match status" value="2"/>
</dbReference>
<keyword evidence="5" id="KW-1185">Reference proteome</keyword>
<evidence type="ECO:0000313" key="5">
    <source>
        <dbReference type="Proteomes" id="UP001254165"/>
    </source>
</evidence>
<dbReference type="SMART" id="SM00257">
    <property type="entry name" value="LysM"/>
    <property type="match status" value="2"/>
</dbReference>
<dbReference type="PROSITE" id="PS51782">
    <property type="entry name" value="LYSM"/>
    <property type="match status" value="2"/>
</dbReference>
<dbReference type="EMBL" id="JAUHMF010000002">
    <property type="protein sequence ID" value="MDT8899288.1"/>
    <property type="molecule type" value="Genomic_DNA"/>
</dbReference>
<dbReference type="PANTHER" id="PTHR21666">
    <property type="entry name" value="PEPTIDASE-RELATED"/>
    <property type="match status" value="1"/>
</dbReference>
<dbReference type="InterPro" id="IPR011055">
    <property type="entry name" value="Dup_hybrid_motif"/>
</dbReference>
<feature type="domain" description="LysM" evidence="3">
    <location>
        <begin position="105"/>
        <end position="152"/>
    </location>
</feature>
<name>A0ABU3NR32_9CHLR</name>
<dbReference type="CDD" id="cd12797">
    <property type="entry name" value="M23_peptidase"/>
    <property type="match status" value="1"/>
</dbReference>
<keyword evidence="2" id="KW-1133">Transmembrane helix</keyword>
<dbReference type="PANTHER" id="PTHR21666:SF270">
    <property type="entry name" value="MUREIN HYDROLASE ACTIVATOR ENVC"/>
    <property type="match status" value="1"/>
</dbReference>
<keyword evidence="2" id="KW-0472">Membrane</keyword>
<dbReference type="InterPro" id="IPR018392">
    <property type="entry name" value="LysM"/>
</dbReference>
<evidence type="ECO:0000256" key="2">
    <source>
        <dbReference type="SAM" id="Phobius"/>
    </source>
</evidence>
<dbReference type="Proteomes" id="UP001254165">
    <property type="component" value="Unassembled WGS sequence"/>
</dbReference>
<dbReference type="CDD" id="cd00118">
    <property type="entry name" value="LysM"/>
    <property type="match status" value="1"/>
</dbReference>
<dbReference type="InterPro" id="IPR036779">
    <property type="entry name" value="LysM_dom_sf"/>
</dbReference>
<proteinExistence type="predicted"/>
<evidence type="ECO:0000259" key="3">
    <source>
        <dbReference type="PROSITE" id="PS51782"/>
    </source>
</evidence>
<gene>
    <name evidence="4" type="ORF">QYE77_13560</name>
</gene>
<sequence>MTQVTPTRTTRIPETSGGTSLPWLARLLWLVAAAMLALAVFLIVQRVTAASSSASSDPINTPLELPANSGTATLPPLPESQGQDFITRTANPHTIVASQPREGAITYEVQKGDSIFGIAKKFNLKPESVLWANYDVLNDDPHMIEVGLKLIIPPTDGVYYKWKEGDTLESVAASFKVKPEDILLWPGNKLDITNPVIEPGQYVMVPGGRREFRTWVVPSIPRGPAGVNKSILGPGACDTSQGGAYGSGTFIWPAPQHVLSGNDYWDGHMAIDIAAGIGDPIYAADSGVVVYAGWISGGYGNMVMIDHGNGYQTLYAHLSAIRVSCGASVRQGQVIGLAGSTGRSTGPHLHFEVRYMGGFINPWYVLP</sequence>
<feature type="domain" description="LysM" evidence="3">
    <location>
        <begin position="158"/>
        <end position="205"/>
    </location>
</feature>
<dbReference type="RefSeq" id="WP_315625972.1">
    <property type="nucleotide sequence ID" value="NZ_JAUHMF010000002.1"/>
</dbReference>
<dbReference type="Pfam" id="PF01551">
    <property type="entry name" value="Peptidase_M23"/>
    <property type="match status" value="1"/>
</dbReference>
<dbReference type="InterPro" id="IPR016047">
    <property type="entry name" value="M23ase_b-sheet_dom"/>
</dbReference>
<dbReference type="Gene3D" id="2.70.70.10">
    <property type="entry name" value="Glucose Permease (Domain IIA)"/>
    <property type="match status" value="1"/>
</dbReference>
<accession>A0ABU3NR32</accession>
<protein>
    <submittedName>
        <fullName evidence="4">Peptidoglycan DD-metalloendopeptidase family protein</fullName>
    </submittedName>
</protein>
<dbReference type="Pfam" id="PF01476">
    <property type="entry name" value="LysM"/>
    <property type="match status" value="2"/>
</dbReference>
<evidence type="ECO:0000256" key="1">
    <source>
        <dbReference type="SAM" id="MobiDB-lite"/>
    </source>
</evidence>
<reference evidence="4 5" key="1">
    <citation type="submission" date="2023-07" db="EMBL/GenBank/DDBJ databases">
        <title>Novel species of Thermanaerothrix with wide hydrolytic capabilities.</title>
        <authorList>
            <person name="Zayulina K.S."/>
            <person name="Podosokorskaya O.A."/>
            <person name="Elcheninov A.G."/>
        </authorList>
    </citation>
    <scope>NUCLEOTIDE SEQUENCE [LARGE SCALE GENOMIC DNA]</scope>
    <source>
        <strain evidence="4 5">4228-RoL</strain>
    </source>
</reference>
<feature type="transmembrane region" description="Helical" evidence="2">
    <location>
        <begin position="23"/>
        <end position="44"/>
    </location>
</feature>
<keyword evidence="2" id="KW-0812">Transmembrane</keyword>
<comment type="caution">
    <text evidence="4">The sequence shown here is derived from an EMBL/GenBank/DDBJ whole genome shotgun (WGS) entry which is preliminary data.</text>
</comment>